<keyword evidence="5" id="KW-0378">Hydrolase</keyword>
<dbReference type="SMART" id="SM00382">
    <property type="entry name" value="AAA"/>
    <property type="match status" value="1"/>
</dbReference>
<evidence type="ECO:0000259" key="12">
    <source>
        <dbReference type="PROSITE" id="PS51199"/>
    </source>
</evidence>
<evidence type="ECO:0000256" key="10">
    <source>
        <dbReference type="ARBA" id="ARBA00044969"/>
    </source>
</evidence>
<dbReference type="EMBL" id="CP018664">
    <property type="protein sequence ID" value="APP32164.1"/>
    <property type="molecule type" value="Genomic_DNA"/>
</dbReference>
<protein>
    <recommendedName>
        <fullName evidence="10">DNA 5'-3' helicase</fullName>
        <ecNumber evidence="10">5.6.2.3</ecNumber>
    </recommendedName>
</protein>
<dbReference type="Pfam" id="PF03796">
    <property type="entry name" value="DnaB_C"/>
    <property type="match status" value="1"/>
</dbReference>
<reference evidence="13 14" key="1">
    <citation type="journal article" date="2014" name="Antimicrob. Agents Chemother.">
        <title>Triclosan can select for an AdeIJK-overexpressing mutant of Acinetobacter baumannii ATCC 17978 that displays reduced susceptibility to multiple antibiotics.</title>
        <authorList>
            <person name="Fernando D.M."/>
            <person name="Xu W."/>
            <person name="Loewen P.C."/>
            <person name="Zhanel G.G."/>
            <person name="Kumar A."/>
        </authorList>
    </citation>
    <scope>NUCLEOTIDE SEQUENCE [LARGE SCALE GENOMIC DNA]</scope>
    <source>
        <strain evidence="13 14">ATCC 17978</strain>
    </source>
</reference>
<evidence type="ECO:0000313" key="13">
    <source>
        <dbReference type="EMBL" id="APP32164.1"/>
    </source>
</evidence>
<dbReference type="Gene3D" id="1.10.860.10">
    <property type="entry name" value="DNAb Helicase, Chain A"/>
    <property type="match status" value="1"/>
</dbReference>
<dbReference type="InterPro" id="IPR007694">
    <property type="entry name" value="DNA_helicase_DnaB-like_C"/>
</dbReference>
<dbReference type="GO" id="GO:1990077">
    <property type="term" value="C:primosome complex"/>
    <property type="evidence" value="ECO:0007669"/>
    <property type="project" value="UniProtKB-KW"/>
</dbReference>
<evidence type="ECO:0000256" key="1">
    <source>
        <dbReference type="ARBA" id="ARBA00008428"/>
    </source>
</evidence>
<dbReference type="GO" id="GO:0043139">
    <property type="term" value="F:5'-3' DNA helicase activity"/>
    <property type="evidence" value="ECO:0007669"/>
    <property type="project" value="UniProtKB-EC"/>
</dbReference>
<organism evidence="13 14">
    <name type="scientific">Acinetobacter baumannii</name>
    <dbReference type="NCBI Taxonomy" id="470"/>
    <lineage>
        <taxon>Bacteria</taxon>
        <taxon>Pseudomonadati</taxon>
        <taxon>Pseudomonadota</taxon>
        <taxon>Gammaproteobacteria</taxon>
        <taxon>Moraxellales</taxon>
        <taxon>Moraxellaceae</taxon>
        <taxon>Acinetobacter</taxon>
        <taxon>Acinetobacter calcoaceticus/baumannii complex</taxon>
    </lineage>
</organism>
<evidence type="ECO:0000256" key="6">
    <source>
        <dbReference type="ARBA" id="ARBA00022806"/>
    </source>
</evidence>
<keyword evidence="2" id="KW-0639">Primosome</keyword>
<evidence type="ECO:0000256" key="7">
    <source>
        <dbReference type="ARBA" id="ARBA00022840"/>
    </source>
</evidence>
<keyword evidence="3" id="KW-0235">DNA replication</keyword>
<dbReference type="SUPFAM" id="SSF48024">
    <property type="entry name" value="N-terminal domain of DnaB helicase"/>
    <property type="match status" value="1"/>
</dbReference>
<dbReference type="PROSITE" id="PS51199">
    <property type="entry name" value="SF4_HELICASE"/>
    <property type="match status" value="1"/>
</dbReference>
<dbReference type="InterPro" id="IPR016136">
    <property type="entry name" value="DNA_helicase_N/primase_C"/>
</dbReference>
<proteinExistence type="inferred from homology"/>
<dbReference type="AlphaFoldDB" id="A0A7U4YUN0"/>
<keyword evidence="4" id="KW-0547">Nucleotide-binding</keyword>
<sequence>MVMSFNSNIHDVNMEQCVLAALMTTSLSLESIGQELDAECFYSDRHQQIYKAIVELSESNHPYDVVMVSNYLKGKNVLHLMGGEDYLIQLMQDAPSSFYNAESYVTQLKKLKTHRKIEQIGFRIAAMAKDTTVPDAFIEAENLLSQIDKTEDGDMGASFGDALTSALAQMIEKSEKKTKNQLSGVRFNLVTLDKMLGTVQNGHFCVVGGRPGSGKSTLAQMMAIDTAMVKKEGVLFISAEMDKETLSNRMFSSLSSIPYDNLHNATLYDGLLKEYARYREVYSGLPIWIEPKQKPSISEVRAYARRAKRRFAKAGVKLGCIIVDYLQLVRDPSKKDRFQEVGSISRELKSMAKEFECPVVALVQLNRESEKGKKPKASDIKESGQIEQDADQIILVNPLTDDKTLQPLGVTELIIAKNRHGKRGAVRVQEHLDMCRFKAIQELEE</sequence>
<keyword evidence="6 13" id="KW-0347">Helicase</keyword>
<evidence type="ECO:0000256" key="8">
    <source>
        <dbReference type="ARBA" id="ARBA00023125"/>
    </source>
</evidence>
<feature type="domain" description="SF4 helicase" evidence="12">
    <location>
        <begin position="178"/>
        <end position="444"/>
    </location>
</feature>
<dbReference type="InterPro" id="IPR027417">
    <property type="entry name" value="P-loop_NTPase"/>
</dbReference>
<dbReference type="PANTHER" id="PTHR30153">
    <property type="entry name" value="REPLICATIVE DNA HELICASE DNAB"/>
    <property type="match status" value="1"/>
</dbReference>
<dbReference type="GO" id="GO:0016787">
    <property type="term" value="F:hydrolase activity"/>
    <property type="evidence" value="ECO:0007669"/>
    <property type="project" value="UniProtKB-KW"/>
</dbReference>
<keyword evidence="9" id="KW-0413">Isomerase</keyword>
<gene>
    <name evidence="13" type="ORF">AUO97_15530</name>
</gene>
<dbReference type="Pfam" id="PF00772">
    <property type="entry name" value="DnaB"/>
    <property type="match status" value="1"/>
</dbReference>
<dbReference type="SUPFAM" id="SSF52540">
    <property type="entry name" value="P-loop containing nucleoside triphosphate hydrolases"/>
    <property type="match status" value="1"/>
</dbReference>
<name>A0A7U4YUN0_ACIBA</name>
<evidence type="ECO:0000256" key="3">
    <source>
        <dbReference type="ARBA" id="ARBA00022705"/>
    </source>
</evidence>
<comment type="similarity">
    <text evidence="1">Belongs to the helicase family. DnaB subfamily.</text>
</comment>
<accession>A0A7U4YUN0</accession>
<dbReference type="InterPro" id="IPR007693">
    <property type="entry name" value="DNA_helicase_DnaB-like_N"/>
</dbReference>
<dbReference type="PANTHER" id="PTHR30153:SF2">
    <property type="entry name" value="REPLICATIVE DNA HELICASE"/>
    <property type="match status" value="1"/>
</dbReference>
<dbReference type="GO" id="GO:0005829">
    <property type="term" value="C:cytosol"/>
    <property type="evidence" value="ECO:0007669"/>
    <property type="project" value="TreeGrafter"/>
</dbReference>
<dbReference type="GO" id="GO:0003677">
    <property type="term" value="F:DNA binding"/>
    <property type="evidence" value="ECO:0007669"/>
    <property type="project" value="UniProtKB-KW"/>
</dbReference>
<evidence type="ECO:0000256" key="9">
    <source>
        <dbReference type="ARBA" id="ARBA00023235"/>
    </source>
</evidence>
<dbReference type="InterPro" id="IPR003593">
    <property type="entry name" value="AAA+_ATPase"/>
</dbReference>
<keyword evidence="8" id="KW-0238">DNA-binding</keyword>
<evidence type="ECO:0000256" key="4">
    <source>
        <dbReference type="ARBA" id="ARBA00022741"/>
    </source>
</evidence>
<dbReference type="EC" id="5.6.2.3" evidence="10"/>
<dbReference type="GO" id="GO:0006269">
    <property type="term" value="P:DNA replication, synthesis of primer"/>
    <property type="evidence" value="ECO:0007669"/>
    <property type="project" value="UniProtKB-KW"/>
</dbReference>
<dbReference type="Gene3D" id="3.40.50.300">
    <property type="entry name" value="P-loop containing nucleotide triphosphate hydrolases"/>
    <property type="match status" value="1"/>
</dbReference>
<dbReference type="InterPro" id="IPR036185">
    <property type="entry name" value="DNA_heli_DnaB-like_N_sf"/>
</dbReference>
<evidence type="ECO:0000313" key="14">
    <source>
        <dbReference type="Proteomes" id="UP000072389"/>
    </source>
</evidence>
<evidence type="ECO:0000256" key="11">
    <source>
        <dbReference type="ARBA" id="ARBA00048954"/>
    </source>
</evidence>
<evidence type="ECO:0000256" key="2">
    <source>
        <dbReference type="ARBA" id="ARBA00022515"/>
    </source>
</evidence>
<comment type="catalytic activity">
    <reaction evidence="11">
        <text>ATP + H2O = ADP + phosphate + H(+)</text>
        <dbReference type="Rhea" id="RHEA:13065"/>
        <dbReference type="ChEBI" id="CHEBI:15377"/>
        <dbReference type="ChEBI" id="CHEBI:15378"/>
        <dbReference type="ChEBI" id="CHEBI:30616"/>
        <dbReference type="ChEBI" id="CHEBI:43474"/>
        <dbReference type="ChEBI" id="CHEBI:456216"/>
        <dbReference type="EC" id="5.6.2.3"/>
    </reaction>
</comment>
<dbReference type="Proteomes" id="UP000072389">
    <property type="component" value="Chromosome"/>
</dbReference>
<evidence type="ECO:0000256" key="5">
    <source>
        <dbReference type="ARBA" id="ARBA00022801"/>
    </source>
</evidence>
<keyword evidence="7" id="KW-0067">ATP-binding</keyword>
<dbReference type="CDD" id="cd00984">
    <property type="entry name" value="DnaB_C"/>
    <property type="match status" value="1"/>
</dbReference>
<dbReference type="GO" id="GO:0005524">
    <property type="term" value="F:ATP binding"/>
    <property type="evidence" value="ECO:0007669"/>
    <property type="project" value="UniProtKB-KW"/>
</dbReference>